<dbReference type="InterPro" id="IPR009011">
    <property type="entry name" value="Man6P_isomerase_rcpt-bd_dom_sf"/>
</dbReference>
<evidence type="ECO:0000256" key="4">
    <source>
        <dbReference type="ARBA" id="ARBA00023157"/>
    </source>
</evidence>
<dbReference type="eggNOG" id="KOG3394">
    <property type="taxonomic scope" value="Eukaryota"/>
</dbReference>
<dbReference type="GO" id="GO:0005788">
    <property type="term" value="C:endoplasmic reticulum lumen"/>
    <property type="evidence" value="ECO:0007669"/>
    <property type="project" value="TreeGrafter"/>
</dbReference>
<dbReference type="AlphaFoldDB" id="A0A024UR04"/>
<reference evidence="8" key="1">
    <citation type="submission" date="2013-12" db="EMBL/GenBank/DDBJ databases">
        <title>The Genome Sequence of Aphanomyces invadans NJM9701.</title>
        <authorList>
            <consortium name="The Broad Institute Genomics Platform"/>
            <person name="Russ C."/>
            <person name="Tyler B."/>
            <person name="van West P."/>
            <person name="Dieguez-Uribeondo J."/>
            <person name="Young S.K."/>
            <person name="Zeng Q."/>
            <person name="Gargeya S."/>
            <person name="Fitzgerald M."/>
            <person name="Abouelleil A."/>
            <person name="Alvarado L."/>
            <person name="Chapman S.B."/>
            <person name="Gainer-Dewar J."/>
            <person name="Goldberg J."/>
            <person name="Griggs A."/>
            <person name="Gujja S."/>
            <person name="Hansen M."/>
            <person name="Howarth C."/>
            <person name="Imamovic A."/>
            <person name="Ireland A."/>
            <person name="Larimer J."/>
            <person name="McCowan C."/>
            <person name="Murphy C."/>
            <person name="Pearson M."/>
            <person name="Poon T.W."/>
            <person name="Priest M."/>
            <person name="Roberts A."/>
            <person name="Saif S."/>
            <person name="Shea T."/>
            <person name="Sykes S."/>
            <person name="Wortman J."/>
            <person name="Nusbaum C."/>
            <person name="Birren B."/>
        </authorList>
    </citation>
    <scope>NUCLEOTIDE SEQUENCE [LARGE SCALE GENOMIC DNA]</scope>
    <source>
        <strain evidence="8">NJM9701</strain>
    </source>
</reference>
<feature type="region of interest" description="Disordered" evidence="5">
    <location>
        <begin position="421"/>
        <end position="442"/>
    </location>
</feature>
<keyword evidence="3" id="KW-0256">Endoplasmic reticulum</keyword>
<keyword evidence="4" id="KW-1015">Disulfide bond</keyword>
<accession>A0A024UR04</accession>
<name>A0A024UR04_9STRA</name>
<dbReference type="InterPro" id="IPR045149">
    <property type="entry name" value="OS-9-like"/>
</dbReference>
<evidence type="ECO:0000313" key="8">
    <source>
        <dbReference type="EMBL" id="ETW08605.1"/>
    </source>
</evidence>
<evidence type="ECO:0000256" key="3">
    <source>
        <dbReference type="ARBA" id="ARBA00022824"/>
    </source>
</evidence>
<dbReference type="InterPro" id="IPR044865">
    <property type="entry name" value="MRH_dom"/>
</dbReference>
<evidence type="ECO:0000259" key="7">
    <source>
        <dbReference type="PROSITE" id="PS51914"/>
    </source>
</evidence>
<gene>
    <name evidence="8" type="ORF">H310_01149</name>
</gene>
<feature type="compositionally biased region" description="Low complexity" evidence="5">
    <location>
        <begin position="426"/>
        <end position="436"/>
    </location>
</feature>
<dbReference type="GO" id="GO:0030968">
    <property type="term" value="P:endoplasmic reticulum unfolded protein response"/>
    <property type="evidence" value="ECO:0007669"/>
    <property type="project" value="InterPro"/>
</dbReference>
<dbReference type="Gene3D" id="2.70.130.10">
    <property type="entry name" value="Mannose-6-phosphate receptor binding domain"/>
    <property type="match status" value="1"/>
</dbReference>
<dbReference type="PANTHER" id="PTHR15414:SF0">
    <property type="entry name" value="ENDOPLASMIC RETICULUM LECTIN 1"/>
    <property type="match status" value="1"/>
</dbReference>
<sequence>MLSICRVGVLTAIVLEMAVSLPTMSISGATYVVRLHSSASDPLNLDGVVGENALLGDPVPMTSSNGKRYLCYVPVQKEVKDSSEPKAKQSLLEIARDAITRLKPRCLPTVETELHGSYEICHGKSVAVSDIDGVMARHDTKRKLGTLQSESFVPGFANYEFRHAERYPDDIKVVERLATGEPVYTQVYGHTADEVAVVVQYVCASSPVTALLGRRPHTPTAMEAQDRAIAFLFGSRWFCFDKDAKSINDVQVAPFVKPSFEAMPCIRRTEGWWSYEFCLDDRVSQFHREQNGETTAEFSLGVHAPDTSPALLKNHNHLTTEFLDDTYDKPQPTVVQVYEGGTPCGEVERTRSTRVLLFCPNLNKQAPYIISIQESATCSYLLKVAVPSLCEHPHFANEERLRLESLSQTIHCVPSLEITPPSDAQAKAVSSSTASKTSKDEL</sequence>
<dbReference type="GO" id="GO:0030970">
    <property type="term" value="P:retrograde protein transport, ER to cytosol"/>
    <property type="evidence" value="ECO:0007669"/>
    <property type="project" value="TreeGrafter"/>
</dbReference>
<dbReference type="OrthoDB" id="448954at2759"/>
<dbReference type="Pfam" id="PF07915">
    <property type="entry name" value="PRKCSH"/>
    <property type="match status" value="1"/>
</dbReference>
<dbReference type="InterPro" id="IPR012913">
    <property type="entry name" value="OS9-like_dom"/>
</dbReference>
<evidence type="ECO:0000256" key="2">
    <source>
        <dbReference type="ARBA" id="ARBA00022729"/>
    </source>
</evidence>
<evidence type="ECO:0000256" key="1">
    <source>
        <dbReference type="ARBA" id="ARBA00004240"/>
    </source>
</evidence>
<dbReference type="PROSITE" id="PS51914">
    <property type="entry name" value="MRH"/>
    <property type="match status" value="1"/>
</dbReference>
<keyword evidence="2 6" id="KW-0732">Signal</keyword>
<feature type="chain" id="PRO_5001535376" description="MRH domain-containing protein" evidence="6">
    <location>
        <begin position="21"/>
        <end position="442"/>
    </location>
</feature>
<protein>
    <recommendedName>
        <fullName evidence="7">MRH domain-containing protein</fullName>
    </recommendedName>
</protein>
<dbReference type="PANTHER" id="PTHR15414">
    <property type="entry name" value="OS-9-RELATED"/>
    <property type="match status" value="1"/>
</dbReference>
<organism evidence="8">
    <name type="scientific">Aphanomyces invadans</name>
    <dbReference type="NCBI Taxonomy" id="157072"/>
    <lineage>
        <taxon>Eukaryota</taxon>
        <taxon>Sar</taxon>
        <taxon>Stramenopiles</taxon>
        <taxon>Oomycota</taxon>
        <taxon>Saprolegniomycetes</taxon>
        <taxon>Saprolegniales</taxon>
        <taxon>Verrucalvaceae</taxon>
        <taxon>Aphanomyces</taxon>
    </lineage>
</organism>
<proteinExistence type="predicted"/>
<dbReference type="STRING" id="157072.A0A024UR04"/>
<evidence type="ECO:0000256" key="6">
    <source>
        <dbReference type="SAM" id="SignalP"/>
    </source>
</evidence>
<comment type="subcellular location">
    <subcellularLocation>
        <location evidence="1">Endoplasmic reticulum</location>
    </subcellularLocation>
</comment>
<feature type="signal peptide" evidence="6">
    <location>
        <begin position="1"/>
        <end position="20"/>
    </location>
</feature>
<feature type="domain" description="MRH" evidence="7">
    <location>
        <begin position="237"/>
        <end position="392"/>
    </location>
</feature>
<dbReference type="GeneID" id="20078199"/>
<dbReference type="RefSeq" id="XP_008862410.1">
    <property type="nucleotide sequence ID" value="XM_008864188.1"/>
</dbReference>
<evidence type="ECO:0000256" key="5">
    <source>
        <dbReference type="SAM" id="MobiDB-lite"/>
    </source>
</evidence>
<dbReference type="VEuPathDB" id="FungiDB:H310_01149"/>
<dbReference type="EMBL" id="KI913953">
    <property type="protein sequence ID" value="ETW08605.1"/>
    <property type="molecule type" value="Genomic_DNA"/>
</dbReference>